<dbReference type="PANTHER" id="PTHR10380">
    <property type="entry name" value="CUTICLE PROTEIN"/>
    <property type="match status" value="1"/>
</dbReference>
<dbReference type="InterPro" id="IPR050468">
    <property type="entry name" value="Cuticle_Struct_Prot"/>
</dbReference>
<dbReference type="PANTHER" id="PTHR10380:SF173">
    <property type="entry name" value="CUTICULAR PROTEIN 47EF, ISOFORM C-RELATED"/>
    <property type="match status" value="1"/>
</dbReference>
<evidence type="ECO:0000256" key="3">
    <source>
        <dbReference type="SAM" id="SignalP"/>
    </source>
</evidence>
<feature type="signal peptide" evidence="3">
    <location>
        <begin position="1"/>
        <end position="19"/>
    </location>
</feature>
<feature type="non-terminal residue" evidence="4">
    <location>
        <position position="144"/>
    </location>
</feature>
<dbReference type="GO" id="GO:0008010">
    <property type="term" value="F:structural constituent of chitin-based larval cuticle"/>
    <property type="evidence" value="ECO:0007669"/>
    <property type="project" value="TreeGrafter"/>
</dbReference>
<evidence type="ECO:0000256" key="2">
    <source>
        <dbReference type="PROSITE-ProRule" id="PRU00497"/>
    </source>
</evidence>
<evidence type="ECO:0000313" key="5">
    <source>
        <dbReference type="Proteomes" id="UP001497623"/>
    </source>
</evidence>
<comment type="caution">
    <text evidence="4">The sequence shown here is derived from an EMBL/GenBank/DDBJ whole genome shotgun (WGS) entry which is preliminary data.</text>
</comment>
<gene>
    <name evidence="4" type="ORF">MNOR_LOCUS37091</name>
</gene>
<keyword evidence="1 2" id="KW-0193">Cuticle</keyword>
<protein>
    <submittedName>
        <fullName evidence="4">Uncharacterized protein</fullName>
    </submittedName>
</protein>
<feature type="chain" id="PRO_5043674161" evidence="3">
    <location>
        <begin position="20"/>
        <end position="144"/>
    </location>
</feature>
<proteinExistence type="predicted"/>
<dbReference type="Proteomes" id="UP001497623">
    <property type="component" value="Unassembled WGS sequence"/>
</dbReference>
<keyword evidence="3" id="KW-0732">Signal</keyword>
<dbReference type="AlphaFoldDB" id="A0AAV2SJI6"/>
<name>A0AAV2SJI6_MEGNR</name>
<dbReference type="Pfam" id="PF00379">
    <property type="entry name" value="Chitin_bind_4"/>
    <property type="match status" value="1"/>
</dbReference>
<dbReference type="PROSITE" id="PS00233">
    <property type="entry name" value="CHIT_BIND_RR_1"/>
    <property type="match status" value="1"/>
</dbReference>
<dbReference type="PROSITE" id="PS51155">
    <property type="entry name" value="CHIT_BIND_RR_2"/>
    <property type="match status" value="1"/>
</dbReference>
<organism evidence="4 5">
    <name type="scientific">Meganyctiphanes norvegica</name>
    <name type="common">Northern krill</name>
    <name type="synonym">Thysanopoda norvegica</name>
    <dbReference type="NCBI Taxonomy" id="48144"/>
    <lineage>
        <taxon>Eukaryota</taxon>
        <taxon>Metazoa</taxon>
        <taxon>Ecdysozoa</taxon>
        <taxon>Arthropoda</taxon>
        <taxon>Crustacea</taxon>
        <taxon>Multicrustacea</taxon>
        <taxon>Malacostraca</taxon>
        <taxon>Eumalacostraca</taxon>
        <taxon>Eucarida</taxon>
        <taxon>Euphausiacea</taxon>
        <taxon>Euphausiidae</taxon>
        <taxon>Meganyctiphanes</taxon>
    </lineage>
</organism>
<evidence type="ECO:0000256" key="1">
    <source>
        <dbReference type="ARBA" id="ARBA00022460"/>
    </source>
</evidence>
<accession>A0AAV2SJI6</accession>
<dbReference type="EMBL" id="CAXKWB010072081">
    <property type="protein sequence ID" value="CAL4195862.1"/>
    <property type="molecule type" value="Genomic_DNA"/>
</dbReference>
<dbReference type="InterPro" id="IPR000618">
    <property type="entry name" value="Insect_cuticle"/>
</dbReference>
<reference evidence="4 5" key="1">
    <citation type="submission" date="2024-05" db="EMBL/GenBank/DDBJ databases">
        <authorList>
            <person name="Wallberg A."/>
        </authorList>
    </citation>
    <scope>NUCLEOTIDE SEQUENCE [LARGE SCALE GENOMIC DNA]</scope>
</reference>
<evidence type="ECO:0000313" key="4">
    <source>
        <dbReference type="EMBL" id="CAL4195862.1"/>
    </source>
</evidence>
<dbReference type="InterPro" id="IPR031311">
    <property type="entry name" value="CHIT_BIND_RR_consensus"/>
</dbReference>
<sequence>MGMWTSLALLSVAAVSTLSFPHPGPPIPEVGAGRRAQFYVLKPDGTFTYGYDTGNGLHETATKLESGDVEGEFGYKNVDGEDILLQYTAGEGGFVPRGNFLPQPVEVSASSQGSLSQYSAPARASPAPAPAAPVEIAEIRGGIP</sequence>
<dbReference type="GO" id="GO:0062129">
    <property type="term" value="C:chitin-based extracellular matrix"/>
    <property type="evidence" value="ECO:0007669"/>
    <property type="project" value="TreeGrafter"/>
</dbReference>
<keyword evidence="5" id="KW-1185">Reference proteome</keyword>